<keyword evidence="1" id="KW-0812">Transmembrane</keyword>
<feature type="transmembrane region" description="Helical" evidence="1">
    <location>
        <begin position="375"/>
        <end position="395"/>
    </location>
</feature>
<protein>
    <recommendedName>
        <fullName evidence="4">Pentapeptide repeat-containing protein</fullName>
    </recommendedName>
</protein>
<keyword evidence="3" id="KW-1185">Reference proteome</keyword>
<gene>
    <name evidence="2" type="ORF">FGM00_08345</name>
</gene>
<keyword evidence="1" id="KW-0472">Membrane</keyword>
<dbReference type="RefSeq" id="WP_138852459.1">
    <property type="nucleotide sequence ID" value="NZ_CP040710.1"/>
</dbReference>
<evidence type="ECO:0000313" key="3">
    <source>
        <dbReference type="Proteomes" id="UP000310017"/>
    </source>
</evidence>
<sequence length="405" mass="46983">MARQPISEDEYRAKFNLAEGLGNSDPIQFNSKKFDFIIELEPQHREIIFIDCEFINPISFCKGIPLVTVVEENSEDGNSFNQIETNVFGESVSFKECDFQKKLQFDDIKFSKKFIMHDCRVSQASFDNTTFNGLTDFWLTTFENDITFYKTDFNKTTVFSMATFVGNVLFTYALFSSKVIFARTKFKKGIDLSQTIISGTLKPFDLKFDFKEFITVYVGENDKQYQNYIDEKHIIPLVNKVHTFQILKKSFEDIGNYSDSILMLREEKTALKELVNKRLKSKDSNVNKGDKYILWLNRLSNHHRSDFRNGILFTLGVAFIFGLLTLTFTEAYQNNICYCTGKLDESKFINGVKFIFTFLNPARSLSYLESLTPTFYGIAYIFDFVGRIAVGYGIYQTVQAFRKFK</sequence>
<evidence type="ECO:0000313" key="2">
    <source>
        <dbReference type="EMBL" id="QCX00112.1"/>
    </source>
</evidence>
<organism evidence="2 3">
    <name type="scientific">Aggregatimonas sangjinii</name>
    <dbReference type="NCBI Taxonomy" id="2583587"/>
    <lineage>
        <taxon>Bacteria</taxon>
        <taxon>Pseudomonadati</taxon>
        <taxon>Bacteroidota</taxon>
        <taxon>Flavobacteriia</taxon>
        <taxon>Flavobacteriales</taxon>
        <taxon>Flavobacteriaceae</taxon>
        <taxon>Aggregatimonas</taxon>
    </lineage>
</organism>
<dbReference type="AlphaFoldDB" id="A0A5B7SPJ9"/>
<feature type="transmembrane region" description="Helical" evidence="1">
    <location>
        <begin position="310"/>
        <end position="328"/>
    </location>
</feature>
<evidence type="ECO:0008006" key="4">
    <source>
        <dbReference type="Google" id="ProtNLM"/>
    </source>
</evidence>
<evidence type="ECO:0000256" key="1">
    <source>
        <dbReference type="SAM" id="Phobius"/>
    </source>
</evidence>
<feature type="transmembrane region" description="Helical" evidence="1">
    <location>
        <begin position="158"/>
        <end position="181"/>
    </location>
</feature>
<name>A0A5B7SPJ9_9FLAO</name>
<dbReference type="EMBL" id="CP040710">
    <property type="protein sequence ID" value="QCX00112.1"/>
    <property type="molecule type" value="Genomic_DNA"/>
</dbReference>
<proteinExistence type="predicted"/>
<accession>A0A5B7SPJ9</accession>
<dbReference type="KEGG" id="asag:FGM00_08345"/>
<dbReference type="OrthoDB" id="1122808at2"/>
<reference evidence="2 3" key="1">
    <citation type="submission" date="2019-05" db="EMBL/GenBank/DDBJ databases">
        <title>Genome sequencing of F202Z8.</title>
        <authorList>
            <person name="Kwon Y.M."/>
        </authorList>
    </citation>
    <scope>NUCLEOTIDE SEQUENCE [LARGE SCALE GENOMIC DNA]</scope>
    <source>
        <strain evidence="2 3">F202Z8</strain>
    </source>
</reference>
<dbReference type="Proteomes" id="UP000310017">
    <property type="component" value="Chromosome"/>
</dbReference>
<keyword evidence="1" id="KW-1133">Transmembrane helix</keyword>